<dbReference type="Proteomes" id="UP000214720">
    <property type="component" value="Unassembled WGS sequence"/>
</dbReference>
<proteinExistence type="predicted"/>
<organism evidence="1 2">
    <name type="scientific">Caballeronia sordidicola</name>
    <name type="common">Burkholderia sordidicola</name>
    <dbReference type="NCBI Taxonomy" id="196367"/>
    <lineage>
        <taxon>Bacteria</taxon>
        <taxon>Pseudomonadati</taxon>
        <taxon>Pseudomonadota</taxon>
        <taxon>Betaproteobacteria</taxon>
        <taxon>Burkholderiales</taxon>
        <taxon>Burkholderiaceae</taxon>
        <taxon>Caballeronia</taxon>
    </lineage>
</organism>
<comment type="caution">
    <text evidence="1">The sequence shown here is derived from an EMBL/GenBank/DDBJ whole genome shotgun (WGS) entry which is preliminary data.</text>
</comment>
<accession>A0A226XBB2</accession>
<sequence>MILVQYLEYGAAPAMPLAGLSNITEVQGCGAAWGSVDAAGLLGRVVDGLGNPLDGGPLLPPPAITAAAAANGVADWDSRSRVADDTEVGSVI</sequence>
<reference evidence="2" key="1">
    <citation type="submission" date="2017-01" db="EMBL/GenBank/DDBJ databases">
        <title>Genome Analysis of Deinococcus marmoris KOPRI26562.</title>
        <authorList>
            <person name="Kim J.H."/>
            <person name="Oh H.-M."/>
        </authorList>
    </citation>
    <scope>NUCLEOTIDE SEQUENCE [LARGE SCALE GENOMIC DNA]</scope>
    <source>
        <strain evidence="2">PAMC 26633</strain>
    </source>
</reference>
<protein>
    <submittedName>
        <fullName evidence="1">Type III secretion cytoplasmic ATP synthase</fullName>
    </submittedName>
</protein>
<evidence type="ECO:0000313" key="1">
    <source>
        <dbReference type="EMBL" id="OXC80280.1"/>
    </source>
</evidence>
<dbReference type="EMBL" id="MTHB01000023">
    <property type="protein sequence ID" value="OXC80280.1"/>
    <property type="molecule type" value="Genomic_DNA"/>
</dbReference>
<dbReference type="RefSeq" id="WP_144021106.1">
    <property type="nucleotide sequence ID" value="NZ_MTHB01000023.1"/>
</dbReference>
<evidence type="ECO:0000313" key="2">
    <source>
        <dbReference type="Proteomes" id="UP000214720"/>
    </source>
</evidence>
<gene>
    <name evidence="1" type="ORF">BSU04_03385</name>
</gene>
<dbReference type="AlphaFoldDB" id="A0A226XBB2"/>
<name>A0A226XBB2_CABSO</name>